<evidence type="ECO:0000256" key="2">
    <source>
        <dbReference type="ARBA" id="ARBA00023002"/>
    </source>
</evidence>
<dbReference type="PANTHER" id="PTHR43708:SF5">
    <property type="entry name" value="CONSERVED EXPRESSED OXIDOREDUCTASE (EUROFUNG)-RELATED"/>
    <property type="match status" value="1"/>
</dbReference>
<reference evidence="6" key="1">
    <citation type="journal article" date="2019" name="Int. J. Syst. Evol. Microbiol.">
        <title>The Global Catalogue of Microorganisms (GCM) 10K type strain sequencing project: providing services to taxonomists for standard genome sequencing and annotation.</title>
        <authorList>
            <consortium name="The Broad Institute Genomics Platform"/>
            <consortium name="The Broad Institute Genome Sequencing Center for Infectious Disease"/>
            <person name="Wu L."/>
            <person name="Ma J."/>
        </authorList>
    </citation>
    <scope>NUCLEOTIDE SEQUENCE [LARGE SCALE GENOMIC DNA]</scope>
    <source>
        <strain evidence="6">JCM 16902</strain>
    </source>
</reference>
<sequence length="350" mass="36933">MIDLLQPIAQACDLSIPGRLHRRIAVIGAGAVVRAGHLPAYAAAGLPVVGICDRDPARADAARAAFGLRRVLTLEDVLADDTIEVVDVAVLPTEQPPIVRAALAAGKHVLAQNPLALVHAEAVDLAAAARVAGRSLVVNHQMRYSEGMAAARAIAEAGWIGEVTAVTVDVSGRTDWPDRPGLAQSPQLDLMYHSVHYFDTVRALLGSPSTVYCVAGRRPGQSVTGETRTTTTMTFASGARALVAVDHENTTGDRWARMRIDGAQGSIRVDLRAEPVTLEFSSRVLPTDGWLPYPVSTRWTPHAFAGPMRALLREIAGEATAPTTAEDAVQTSRVVAAGYASIGSGVVQLL</sequence>
<keyword evidence="6" id="KW-1185">Reference proteome</keyword>
<name>A0ABP6ZHF2_9ACTN</name>
<protein>
    <submittedName>
        <fullName evidence="5">Gfo/Idh/MocA family oxidoreductase</fullName>
    </submittedName>
</protein>
<dbReference type="SUPFAM" id="SSF55347">
    <property type="entry name" value="Glyceraldehyde-3-phosphate dehydrogenase-like, C-terminal domain"/>
    <property type="match status" value="1"/>
</dbReference>
<dbReference type="Pfam" id="PF01408">
    <property type="entry name" value="GFO_IDH_MocA"/>
    <property type="match status" value="1"/>
</dbReference>
<dbReference type="RefSeq" id="WP_231483384.1">
    <property type="nucleotide sequence ID" value="NZ_BAAAZO010000003.1"/>
</dbReference>
<gene>
    <name evidence="5" type="ORF">GCM10022223_26830</name>
</gene>
<comment type="similarity">
    <text evidence="1">Belongs to the Gfo/Idh/MocA family.</text>
</comment>
<proteinExistence type="inferred from homology"/>
<feature type="domain" description="Gfo/Idh/MocA-like oxidoreductase N-terminal" evidence="3">
    <location>
        <begin position="23"/>
        <end position="140"/>
    </location>
</feature>
<dbReference type="Gene3D" id="3.40.50.720">
    <property type="entry name" value="NAD(P)-binding Rossmann-like Domain"/>
    <property type="match status" value="1"/>
</dbReference>
<dbReference type="InterPro" id="IPR036291">
    <property type="entry name" value="NAD(P)-bd_dom_sf"/>
</dbReference>
<dbReference type="EMBL" id="BAAAZO010000003">
    <property type="protein sequence ID" value="GAA3609401.1"/>
    <property type="molecule type" value="Genomic_DNA"/>
</dbReference>
<comment type="caution">
    <text evidence="5">The sequence shown here is derived from an EMBL/GenBank/DDBJ whole genome shotgun (WGS) entry which is preliminary data.</text>
</comment>
<dbReference type="Proteomes" id="UP001501074">
    <property type="component" value="Unassembled WGS sequence"/>
</dbReference>
<dbReference type="InterPro" id="IPR051317">
    <property type="entry name" value="Gfo/Idh/MocA_oxidoreduct"/>
</dbReference>
<dbReference type="Gene3D" id="3.30.360.10">
    <property type="entry name" value="Dihydrodipicolinate Reductase, domain 2"/>
    <property type="match status" value="1"/>
</dbReference>
<evidence type="ECO:0000259" key="4">
    <source>
        <dbReference type="Pfam" id="PF22725"/>
    </source>
</evidence>
<evidence type="ECO:0000313" key="6">
    <source>
        <dbReference type="Proteomes" id="UP001501074"/>
    </source>
</evidence>
<evidence type="ECO:0000313" key="5">
    <source>
        <dbReference type="EMBL" id="GAA3609401.1"/>
    </source>
</evidence>
<organism evidence="5 6">
    <name type="scientific">Kineosporia mesophila</name>
    <dbReference type="NCBI Taxonomy" id="566012"/>
    <lineage>
        <taxon>Bacteria</taxon>
        <taxon>Bacillati</taxon>
        <taxon>Actinomycetota</taxon>
        <taxon>Actinomycetes</taxon>
        <taxon>Kineosporiales</taxon>
        <taxon>Kineosporiaceae</taxon>
        <taxon>Kineosporia</taxon>
    </lineage>
</organism>
<dbReference type="SUPFAM" id="SSF51735">
    <property type="entry name" value="NAD(P)-binding Rossmann-fold domains"/>
    <property type="match status" value="1"/>
</dbReference>
<dbReference type="PANTHER" id="PTHR43708">
    <property type="entry name" value="CONSERVED EXPRESSED OXIDOREDUCTASE (EUROFUNG)"/>
    <property type="match status" value="1"/>
</dbReference>
<evidence type="ECO:0000259" key="3">
    <source>
        <dbReference type="Pfam" id="PF01408"/>
    </source>
</evidence>
<dbReference type="InterPro" id="IPR055170">
    <property type="entry name" value="GFO_IDH_MocA-like_dom"/>
</dbReference>
<accession>A0ABP6ZHF2</accession>
<evidence type="ECO:0000256" key="1">
    <source>
        <dbReference type="ARBA" id="ARBA00010928"/>
    </source>
</evidence>
<dbReference type="InterPro" id="IPR000683">
    <property type="entry name" value="Gfo/Idh/MocA-like_OxRdtase_N"/>
</dbReference>
<dbReference type="Pfam" id="PF22725">
    <property type="entry name" value="GFO_IDH_MocA_C3"/>
    <property type="match status" value="1"/>
</dbReference>
<keyword evidence="2" id="KW-0560">Oxidoreductase</keyword>
<feature type="domain" description="GFO/IDH/MocA-like oxidoreductase" evidence="4">
    <location>
        <begin position="149"/>
        <end position="268"/>
    </location>
</feature>